<keyword evidence="3" id="KW-1185">Reference proteome</keyword>
<gene>
    <name evidence="2" type="ORF">ACFPN6_09745</name>
</gene>
<feature type="transmembrane region" description="Helical" evidence="1">
    <location>
        <begin position="6"/>
        <end position="25"/>
    </location>
</feature>
<accession>A0ABW0D5U2</accession>
<dbReference type="EMBL" id="JBHSKL010000011">
    <property type="protein sequence ID" value="MFC5224881.1"/>
    <property type="molecule type" value="Genomic_DNA"/>
</dbReference>
<organism evidence="2 3">
    <name type="scientific">Streptomyces fimbriatus</name>
    <dbReference type="NCBI Taxonomy" id="68197"/>
    <lineage>
        <taxon>Bacteria</taxon>
        <taxon>Bacillati</taxon>
        <taxon>Actinomycetota</taxon>
        <taxon>Actinomycetes</taxon>
        <taxon>Kitasatosporales</taxon>
        <taxon>Streptomycetaceae</taxon>
        <taxon>Streptomyces</taxon>
    </lineage>
</organism>
<dbReference type="Proteomes" id="UP001596156">
    <property type="component" value="Unassembled WGS sequence"/>
</dbReference>
<protein>
    <submittedName>
        <fullName evidence="2">Uncharacterized protein</fullName>
    </submittedName>
</protein>
<keyword evidence="1" id="KW-0812">Transmembrane</keyword>
<keyword evidence="1" id="KW-0472">Membrane</keyword>
<name>A0ABW0D5U2_STRFI</name>
<comment type="caution">
    <text evidence="2">The sequence shown here is derived from an EMBL/GenBank/DDBJ whole genome shotgun (WGS) entry which is preliminary data.</text>
</comment>
<evidence type="ECO:0000256" key="1">
    <source>
        <dbReference type="SAM" id="Phobius"/>
    </source>
</evidence>
<keyword evidence="1" id="KW-1133">Transmembrane helix</keyword>
<evidence type="ECO:0000313" key="3">
    <source>
        <dbReference type="Proteomes" id="UP001596156"/>
    </source>
</evidence>
<sequence length="76" mass="7790">MVDPVVLVVVLVGARLVYALAALWMRPARERAWAHALATVVRAAGPGGVVEVTRADGDMVSARSAAAAGPAGADRR</sequence>
<dbReference type="RefSeq" id="WP_309061285.1">
    <property type="nucleotide sequence ID" value="NZ_BAAASS010000004.1"/>
</dbReference>
<reference evidence="3" key="1">
    <citation type="journal article" date="2019" name="Int. J. Syst. Evol. Microbiol.">
        <title>The Global Catalogue of Microorganisms (GCM) 10K type strain sequencing project: providing services to taxonomists for standard genome sequencing and annotation.</title>
        <authorList>
            <consortium name="The Broad Institute Genomics Platform"/>
            <consortium name="The Broad Institute Genome Sequencing Center for Infectious Disease"/>
            <person name="Wu L."/>
            <person name="Ma J."/>
        </authorList>
    </citation>
    <scope>NUCLEOTIDE SEQUENCE [LARGE SCALE GENOMIC DNA]</scope>
    <source>
        <strain evidence="3">CCM 8479</strain>
    </source>
</reference>
<proteinExistence type="predicted"/>
<evidence type="ECO:0000313" key="2">
    <source>
        <dbReference type="EMBL" id="MFC5224881.1"/>
    </source>
</evidence>